<evidence type="ECO:0000259" key="2">
    <source>
        <dbReference type="Pfam" id="PF07589"/>
    </source>
</evidence>
<dbReference type="Pfam" id="PF07589">
    <property type="entry name" value="PEP-CTERM"/>
    <property type="match status" value="1"/>
</dbReference>
<dbReference type="NCBIfam" id="TIGR02595">
    <property type="entry name" value="PEP_CTERM"/>
    <property type="match status" value="1"/>
</dbReference>
<evidence type="ECO:0000256" key="1">
    <source>
        <dbReference type="SAM" id="Phobius"/>
    </source>
</evidence>
<proteinExistence type="predicted"/>
<feature type="transmembrane region" description="Helical" evidence="1">
    <location>
        <begin position="20"/>
        <end position="38"/>
    </location>
</feature>
<gene>
    <name evidence="3" type="ORF">E1742_18440</name>
</gene>
<keyword evidence="1" id="KW-1133">Transmembrane helix</keyword>
<dbReference type="Proteomes" id="UP000294359">
    <property type="component" value="Chromosome"/>
</dbReference>
<dbReference type="InterPro" id="IPR013424">
    <property type="entry name" value="Ice-binding_C"/>
</dbReference>
<protein>
    <submittedName>
        <fullName evidence="3">PEP-CTERM sorting domain-containing protein</fullName>
    </submittedName>
</protein>
<keyword evidence="1" id="KW-0472">Membrane</keyword>
<keyword evidence="4" id="KW-1185">Reference proteome</keyword>
<reference evidence="3 4" key="1">
    <citation type="submission" date="2019-03" db="EMBL/GenBank/DDBJ databases">
        <title>Draft Genome Sequences of Six Type Strains of the Genus Massilia.</title>
        <authorList>
            <person name="Miess H."/>
            <person name="Frediansyhah A."/>
            <person name="Gross H."/>
        </authorList>
    </citation>
    <scope>NUCLEOTIDE SEQUENCE [LARGE SCALE GENOMIC DNA]</scope>
    <source>
        <strain evidence="3 4">DSM 17505</strain>
    </source>
</reference>
<evidence type="ECO:0000313" key="4">
    <source>
        <dbReference type="Proteomes" id="UP000294359"/>
    </source>
</evidence>
<feature type="domain" description="Ice-binding protein C-terminal" evidence="2">
    <location>
        <begin position="13"/>
        <end position="37"/>
    </location>
</feature>
<keyword evidence="1" id="KW-0812">Transmembrane</keyword>
<dbReference type="EMBL" id="CP038026">
    <property type="protein sequence ID" value="QBQ39481.1"/>
    <property type="molecule type" value="Genomic_DNA"/>
</dbReference>
<accession>A0ABX5SGF7</accession>
<dbReference type="RefSeq" id="WP_134388229.1">
    <property type="nucleotide sequence ID" value="NZ_BMWW01000008.1"/>
</dbReference>
<sequence length="43" mass="4579">MTSYSHSYVNASAVPEPGTYLMFGAGLLLLAGSCLRRTRQTGT</sequence>
<organism evidence="3 4">
    <name type="scientific">Pseudoduganella plicata</name>
    <dbReference type="NCBI Taxonomy" id="321984"/>
    <lineage>
        <taxon>Bacteria</taxon>
        <taxon>Pseudomonadati</taxon>
        <taxon>Pseudomonadota</taxon>
        <taxon>Betaproteobacteria</taxon>
        <taxon>Burkholderiales</taxon>
        <taxon>Oxalobacteraceae</taxon>
        <taxon>Telluria group</taxon>
        <taxon>Pseudoduganella</taxon>
    </lineage>
</organism>
<name>A0ABX5SGF7_9BURK</name>
<evidence type="ECO:0000313" key="3">
    <source>
        <dbReference type="EMBL" id="QBQ39481.1"/>
    </source>
</evidence>